<sequence>MPMKTGIGYGNSGLNDLRLQGKDRGHGLTDYDHLKREP</sequence>
<accession>A0A226WR39</accession>
<dbReference type="Proteomes" id="UP000214720">
    <property type="component" value="Unassembled WGS sequence"/>
</dbReference>
<evidence type="ECO:0000256" key="1">
    <source>
        <dbReference type="SAM" id="MobiDB-lite"/>
    </source>
</evidence>
<name>A0A226WR39_CABSO</name>
<proteinExistence type="predicted"/>
<feature type="compositionally biased region" description="Basic and acidic residues" evidence="1">
    <location>
        <begin position="19"/>
        <end position="38"/>
    </location>
</feature>
<gene>
    <name evidence="2" type="ORF">BSU04_37645</name>
</gene>
<evidence type="ECO:0000313" key="2">
    <source>
        <dbReference type="EMBL" id="OXC73068.1"/>
    </source>
</evidence>
<reference evidence="3" key="1">
    <citation type="submission" date="2017-01" db="EMBL/GenBank/DDBJ databases">
        <title>Genome Analysis of Deinococcus marmoris KOPRI26562.</title>
        <authorList>
            <person name="Kim J.H."/>
            <person name="Oh H.-M."/>
        </authorList>
    </citation>
    <scope>NUCLEOTIDE SEQUENCE [LARGE SCALE GENOMIC DNA]</scope>
    <source>
        <strain evidence="3">PAMC 26633</strain>
    </source>
</reference>
<evidence type="ECO:0000313" key="3">
    <source>
        <dbReference type="Proteomes" id="UP000214720"/>
    </source>
</evidence>
<organism evidence="2 3">
    <name type="scientific">Caballeronia sordidicola</name>
    <name type="common">Burkholderia sordidicola</name>
    <dbReference type="NCBI Taxonomy" id="196367"/>
    <lineage>
        <taxon>Bacteria</taxon>
        <taxon>Pseudomonadati</taxon>
        <taxon>Pseudomonadota</taxon>
        <taxon>Betaproteobacteria</taxon>
        <taxon>Burkholderiales</taxon>
        <taxon>Burkholderiaceae</taxon>
        <taxon>Caballeronia</taxon>
    </lineage>
</organism>
<dbReference type="EMBL" id="MTHB01000256">
    <property type="protein sequence ID" value="OXC73068.1"/>
    <property type="molecule type" value="Genomic_DNA"/>
</dbReference>
<comment type="caution">
    <text evidence="2">The sequence shown here is derived from an EMBL/GenBank/DDBJ whole genome shotgun (WGS) entry which is preliminary data.</text>
</comment>
<protein>
    <submittedName>
        <fullName evidence="2">Uncharacterized protein</fullName>
    </submittedName>
</protein>
<dbReference type="AlphaFoldDB" id="A0A226WR39"/>
<feature type="region of interest" description="Disordered" evidence="1">
    <location>
        <begin position="1"/>
        <end position="38"/>
    </location>
</feature>